<evidence type="ECO:0000313" key="11">
    <source>
        <dbReference type="EMBL" id="RIH63605.1"/>
    </source>
</evidence>
<dbReference type="InterPro" id="IPR027417">
    <property type="entry name" value="P-loop_NTPase"/>
</dbReference>
<evidence type="ECO:0000256" key="1">
    <source>
        <dbReference type="ARBA" id="ARBA00022475"/>
    </source>
</evidence>
<dbReference type="GO" id="GO:0005047">
    <property type="term" value="F:signal recognition particle binding"/>
    <property type="evidence" value="ECO:0007669"/>
    <property type="project" value="TreeGrafter"/>
</dbReference>
<keyword evidence="7 9" id="KW-0675">Receptor</keyword>
<dbReference type="SMART" id="SM00382">
    <property type="entry name" value="AAA"/>
    <property type="match status" value="1"/>
</dbReference>
<keyword evidence="1 9" id="KW-1003">Cell membrane</keyword>
<keyword evidence="5 9" id="KW-0342">GTP-binding</keyword>
<evidence type="ECO:0000256" key="8">
    <source>
        <dbReference type="ARBA" id="ARBA00048027"/>
    </source>
</evidence>
<evidence type="ECO:0000256" key="9">
    <source>
        <dbReference type="HAMAP-Rule" id="MF_00920"/>
    </source>
</evidence>
<dbReference type="GO" id="GO:0006614">
    <property type="term" value="P:SRP-dependent cotranslational protein targeting to membrane"/>
    <property type="evidence" value="ECO:0007669"/>
    <property type="project" value="InterPro"/>
</dbReference>
<dbReference type="OrthoDB" id="9804720at2"/>
<dbReference type="PANTHER" id="PTHR43134">
    <property type="entry name" value="SIGNAL RECOGNITION PARTICLE RECEPTOR SUBUNIT ALPHA"/>
    <property type="match status" value="1"/>
</dbReference>
<dbReference type="InterPro" id="IPR004390">
    <property type="entry name" value="SR_rcpt_FtsY"/>
</dbReference>
<keyword evidence="4 9" id="KW-0378">Hydrolase</keyword>
<evidence type="ECO:0000313" key="12">
    <source>
        <dbReference type="Proteomes" id="UP000266441"/>
    </source>
</evidence>
<evidence type="ECO:0000259" key="10">
    <source>
        <dbReference type="PROSITE" id="PS00300"/>
    </source>
</evidence>
<sequence>MGIFGSFTKSKKENLDKGLSKTKESVFKKLGRAVVGKSKVDDEVLDNLEEVLITSDVGVETTLKIIERIEERVARDKYLGVDELNQILKEEIAALLEENNSGDVSDFDLPDTEKPYVIMVVGVNGVGKTTTIGKLAYQFKQAGKKVYLGAADTFRAAAIEQLEIWAKRVDVPIVKQKMGADPASVAYDSLSSAKSNDADVVIIDTAGRLHNKVNLMNELAKIKKVMSRIVPGAPHEVLLILDGSTGQNAFEQAKQFTKATEVTSLALTKLDGTAKGGVVIGISDQFKIPVKYIGIGEKMEHLQIFRRREFVESLFSES</sequence>
<feature type="domain" description="SRP54-type proteins GTP-binding" evidence="10">
    <location>
        <begin position="289"/>
        <end position="302"/>
    </location>
</feature>
<dbReference type="SUPFAM" id="SSF52540">
    <property type="entry name" value="P-loop containing nucleoside triphosphate hydrolases"/>
    <property type="match status" value="1"/>
</dbReference>
<dbReference type="RefSeq" id="WP_119351415.1">
    <property type="nucleotide sequence ID" value="NZ_QWET01000018.1"/>
</dbReference>
<dbReference type="EC" id="3.6.5.4" evidence="9"/>
<keyword evidence="12" id="KW-1185">Reference proteome</keyword>
<accession>A0A399CUV6</accession>
<evidence type="ECO:0000256" key="6">
    <source>
        <dbReference type="ARBA" id="ARBA00023136"/>
    </source>
</evidence>
<evidence type="ECO:0000256" key="3">
    <source>
        <dbReference type="ARBA" id="ARBA00022741"/>
    </source>
</evidence>
<dbReference type="InterPro" id="IPR042101">
    <property type="entry name" value="SRP54_N_sf"/>
</dbReference>
<feature type="binding site" evidence="9">
    <location>
        <begin position="204"/>
        <end position="208"/>
    </location>
    <ligand>
        <name>GTP</name>
        <dbReference type="ChEBI" id="CHEBI:37565"/>
    </ligand>
</feature>
<keyword evidence="3 9" id="KW-0547">Nucleotide-binding</keyword>
<dbReference type="GO" id="GO:0005737">
    <property type="term" value="C:cytoplasm"/>
    <property type="evidence" value="ECO:0007669"/>
    <property type="project" value="UniProtKB-SubCell"/>
</dbReference>
<gene>
    <name evidence="9 11" type="primary">ftsY</name>
    <name evidence="11" type="ORF">D1164_18645</name>
</gene>
<keyword evidence="2 9" id="KW-0963">Cytoplasm</keyword>
<feature type="binding site" evidence="9">
    <location>
        <begin position="268"/>
        <end position="271"/>
    </location>
    <ligand>
        <name>GTP</name>
        <dbReference type="ChEBI" id="CHEBI:37565"/>
    </ligand>
</feature>
<dbReference type="HAMAP" id="MF_00920">
    <property type="entry name" value="FtsY"/>
    <property type="match status" value="1"/>
</dbReference>
<dbReference type="Gene3D" id="1.20.120.140">
    <property type="entry name" value="Signal recognition particle SRP54, nucleotide-binding domain"/>
    <property type="match status" value="1"/>
</dbReference>
<dbReference type="InterPro" id="IPR036225">
    <property type="entry name" value="SRP/SRP_N"/>
</dbReference>
<dbReference type="GO" id="GO:0003924">
    <property type="term" value="F:GTPase activity"/>
    <property type="evidence" value="ECO:0007669"/>
    <property type="project" value="UniProtKB-UniRule"/>
</dbReference>
<dbReference type="GO" id="GO:0005886">
    <property type="term" value="C:plasma membrane"/>
    <property type="evidence" value="ECO:0007669"/>
    <property type="project" value="UniProtKB-SubCell"/>
</dbReference>
<dbReference type="AlphaFoldDB" id="A0A399CUV6"/>
<name>A0A399CUV6_9BACT</name>
<dbReference type="FunFam" id="3.40.50.300:FF:000053">
    <property type="entry name" value="Signal recognition particle receptor FtsY"/>
    <property type="match status" value="1"/>
</dbReference>
<keyword evidence="6 9" id="KW-0472">Membrane</keyword>
<comment type="similarity">
    <text evidence="9">Belongs to the GTP-binding SRP family. FtsY subfamily.</text>
</comment>
<protein>
    <recommendedName>
        <fullName evidence="9">Signal recognition particle receptor FtsY</fullName>
        <shortName evidence="9">SRP receptor</shortName>
        <ecNumber evidence="9">3.6.5.4</ecNumber>
    </recommendedName>
</protein>
<feature type="binding site" evidence="9">
    <location>
        <begin position="122"/>
        <end position="129"/>
    </location>
    <ligand>
        <name>GTP</name>
        <dbReference type="ChEBI" id="CHEBI:37565"/>
    </ligand>
</feature>
<dbReference type="FunFam" id="1.20.120.140:FF:000008">
    <property type="entry name" value="Signal recognition particle receptor FtsY"/>
    <property type="match status" value="1"/>
</dbReference>
<dbReference type="SMART" id="SM00962">
    <property type="entry name" value="SRP54"/>
    <property type="match status" value="1"/>
</dbReference>
<dbReference type="InterPro" id="IPR000897">
    <property type="entry name" value="SRP54_GTPase_dom"/>
</dbReference>
<comment type="catalytic activity">
    <reaction evidence="8 9">
        <text>GTP + H2O = GDP + phosphate + H(+)</text>
        <dbReference type="Rhea" id="RHEA:19669"/>
        <dbReference type="ChEBI" id="CHEBI:15377"/>
        <dbReference type="ChEBI" id="CHEBI:15378"/>
        <dbReference type="ChEBI" id="CHEBI:37565"/>
        <dbReference type="ChEBI" id="CHEBI:43474"/>
        <dbReference type="ChEBI" id="CHEBI:58189"/>
        <dbReference type="EC" id="3.6.5.4"/>
    </reaction>
</comment>
<comment type="subcellular location">
    <subcellularLocation>
        <location evidence="9">Cell membrane</location>
        <topology evidence="9">Peripheral membrane protein</topology>
        <orientation evidence="9">Cytoplasmic side</orientation>
    </subcellularLocation>
    <subcellularLocation>
        <location evidence="9">Cytoplasm</location>
    </subcellularLocation>
</comment>
<comment type="caution">
    <text evidence="11">The sequence shown here is derived from an EMBL/GenBank/DDBJ whole genome shotgun (WGS) entry which is preliminary data.</text>
</comment>
<evidence type="ECO:0000256" key="4">
    <source>
        <dbReference type="ARBA" id="ARBA00022801"/>
    </source>
</evidence>
<comment type="subunit">
    <text evidence="9">Part of the signal recognition particle protein translocation system, which is composed of SRP and FtsY.</text>
</comment>
<dbReference type="SUPFAM" id="SSF47364">
    <property type="entry name" value="Domain of the SRP/SRP receptor G-proteins"/>
    <property type="match status" value="1"/>
</dbReference>
<dbReference type="CDD" id="cd17874">
    <property type="entry name" value="FtsY"/>
    <property type="match status" value="1"/>
</dbReference>
<dbReference type="SMART" id="SM00963">
    <property type="entry name" value="SRP54_N"/>
    <property type="match status" value="1"/>
</dbReference>
<proteinExistence type="inferred from homology"/>
<organism evidence="11 12">
    <name type="scientific">Mariniphaga sediminis</name>
    <dbReference type="NCBI Taxonomy" id="1628158"/>
    <lineage>
        <taxon>Bacteria</taxon>
        <taxon>Pseudomonadati</taxon>
        <taxon>Bacteroidota</taxon>
        <taxon>Bacteroidia</taxon>
        <taxon>Marinilabiliales</taxon>
        <taxon>Prolixibacteraceae</taxon>
        <taxon>Mariniphaga</taxon>
    </lineage>
</organism>
<reference evidence="11 12" key="1">
    <citation type="journal article" date="2015" name="Int. J. Syst. Evol. Microbiol.">
        <title>Mariniphaga sediminis sp. nov., isolated from coastal sediment.</title>
        <authorList>
            <person name="Wang F.Q."/>
            <person name="Shen Q.Y."/>
            <person name="Chen G.J."/>
            <person name="Du Z.J."/>
        </authorList>
    </citation>
    <scope>NUCLEOTIDE SEQUENCE [LARGE SCALE GENOMIC DNA]</scope>
    <source>
        <strain evidence="11 12">SY21</strain>
    </source>
</reference>
<comment type="function">
    <text evidence="9">Involved in targeting and insertion of nascent membrane proteins into the cytoplasmic membrane. Acts as a receptor for the complex formed by the signal recognition particle (SRP) and the ribosome-nascent chain (RNC).</text>
</comment>
<evidence type="ECO:0000256" key="7">
    <source>
        <dbReference type="ARBA" id="ARBA00023170"/>
    </source>
</evidence>
<dbReference type="Gene3D" id="3.40.50.300">
    <property type="entry name" value="P-loop containing nucleotide triphosphate hydrolases"/>
    <property type="match status" value="1"/>
</dbReference>
<evidence type="ECO:0000256" key="2">
    <source>
        <dbReference type="ARBA" id="ARBA00022490"/>
    </source>
</evidence>
<dbReference type="PANTHER" id="PTHR43134:SF1">
    <property type="entry name" value="SIGNAL RECOGNITION PARTICLE RECEPTOR SUBUNIT ALPHA"/>
    <property type="match status" value="1"/>
</dbReference>
<evidence type="ECO:0000256" key="5">
    <source>
        <dbReference type="ARBA" id="ARBA00023134"/>
    </source>
</evidence>
<dbReference type="Pfam" id="PF00448">
    <property type="entry name" value="SRP54"/>
    <property type="match status" value="1"/>
</dbReference>
<dbReference type="InterPro" id="IPR003593">
    <property type="entry name" value="AAA+_ATPase"/>
</dbReference>
<dbReference type="NCBIfam" id="TIGR00064">
    <property type="entry name" value="ftsY"/>
    <property type="match status" value="1"/>
</dbReference>
<dbReference type="InterPro" id="IPR013822">
    <property type="entry name" value="Signal_recog_particl_SRP54_hlx"/>
</dbReference>
<dbReference type="Pfam" id="PF02881">
    <property type="entry name" value="SRP54_N"/>
    <property type="match status" value="1"/>
</dbReference>
<dbReference type="PROSITE" id="PS00300">
    <property type="entry name" value="SRP54"/>
    <property type="match status" value="1"/>
</dbReference>
<dbReference type="GO" id="GO:0005525">
    <property type="term" value="F:GTP binding"/>
    <property type="evidence" value="ECO:0007669"/>
    <property type="project" value="UniProtKB-UniRule"/>
</dbReference>
<dbReference type="EMBL" id="QWET01000018">
    <property type="protein sequence ID" value="RIH63605.1"/>
    <property type="molecule type" value="Genomic_DNA"/>
</dbReference>
<dbReference type="Proteomes" id="UP000266441">
    <property type="component" value="Unassembled WGS sequence"/>
</dbReference>